<dbReference type="RefSeq" id="WP_039811158.1">
    <property type="nucleotide sequence ID" value="NZ_UGRY01000002.1"/>
</dbReference>
<dbReference type="AlphaFoldDB" id="A0A378YNK3"/>
<evidence type="ECO:0000313" key="4">
    <source>
        <dbReference type="Proteomes" id="UP000255467"/>
    </source>
</evidence>
<evidence type="ECO:0000259" key="2">
    <source>
        <dbReference type="Pfam" id="PF01979"/>
    </source>
</evidence>
<keyword evidence="1" id="KW-1133">Transmembrane helix</keyword>
<feature type="transmembrane region" description="Helical" evidence="1">
    <location>
        <begin position="12"/>
        <end position="34"/>
    </location>
</feature>
<dbReference type="InterPro" id="IPR006680">
    <property type="entry name" value="Amidohydro-rel"/>
</dbReference>
<dbReference type="Pfam" id="PF01979">
    <property type="entry name" value="Amidohydro_1"/>
    <property type="match status" value="1"/>
</dbReference>
<proteinExistence type="predicted"/>
<keyword evidence="1" id="KW-0472">Membrane</keyword>
<dbReference type="GO" id="GO:0016810">
    <property type="term" value="F:hydrolase activity, acting on carbon-nitrogen (but not peptide) bonds"/>
    <property type="evidence" value="ECO:0007669"/>
    <property type="project" value="InterPro"/>
</dbReference>
<dbReference type="Proteomes" id="UP000255467">
    <property type="component" value="Unassembled WGS sequence"/>
</dbReference>
<sequence>MVALRRGLRRWVLYPLIFLVVALLVAVVAGYAFYRLTLYKAGPAQSGRLALTGGTVLLGPELNPVANATVLIENGVIVAAGPDVEIPSDAERRDVSGRTVLPGLIDSHVHLSSPERERGEEIGFWDMPGVVADWVRYYPGKRKDFLRHGVTTVRSMGDENAWVHDFRREIAEGELEGPRLLIAGPMFTTPGGHPIATFGLERNSDAVRVPSSPEEARELVRTLVTGDDPVDLIKVIQERGNPERKVLEPIRPDILAAIIDEAHRHHTKVFAHWGTREDLADLVAAGIDGLDHLEPRGVRDGWPDGFPETLVQQGITLAPTLAVTDPGFDEDTRRAIYERLREFRDAGGRVIAGSDAGMPGVHAGDGLLREIELLVAAGLTPHEAITAATVTPAAALRADTIGVIEPGRAADLLIVRGDPLSDISALRAVDTVLRDGRSVVAND</sequence>
<dbReference type="STRING" id="1406858.GCA_000710895_05163"/>
<evidence type="ECO:0000313" key="3">
    <source>
        <dbReference type="EMBL" id="SUA78160.1"/>
    </source>
</evidence>
<dbReference type="InterPro" id="IPR011059">
    <property type="entry name" value="Metal-dep_hydrolase_composite"/>
</dbReference>
<reference evidence="3 4" key="1">
    <citation type="submission" date="2018-06" db="EMBL/GenBank/DDBJ databases">
        <authorList>
            <consortium name="Pathogen Informatics"/>
            <person name="Doyle S."/>
        </authorList>
    </citation>
    <scope>NUCLEOTIDE SEQUENCE [LARGE SCALE GENOMIC DNA]</scope>
    <source>
        <strain evidence="3 4">NCTC1934</strain>
    </source>
</reference>
<name>A0A378YNK3_9NOCA</name>
<dbReference type="InterPro" id="IPR051781">
    <property type="entry name" value="Metallo-dep_Hydrolase"/>
</dbReference>
<organism evidence="3 4">
    <name type="scientific">Nocardia otitidiscaviarum</name>
    <dbReference type="NCBI Taxonomy" id="1823"/>
    <lineage>
        <taxon>Bacteria</taxon>
        <taxon>Bacillati</taxon>
        <taxon>Actinomycetota</taxon>
        <taxon>Actinomycetes</taxon>
        <taxon>Mycobacteriales</taxon>
        <taxon>Nocardiaceae</taxon>
        <taxon>Nocardia</taxon>
    </lineage>
</organism>
<dbReference type="EMBL" id="UGRY01000002">
    <property type="protein sequence ID" value="SUA78160.1"/>
    <property type="molecule type" value="Genomic_DNA"/>
</dbReference>
<dbReference type="SUPFAM" id="SSF51338">
    <property type="entry name" value="Composite domain of metallo-dependent hydrolases"/>
    <property type="match status" value="1"/>
</dbReference>
<keyword evidence="4" id="KW-1185">Reference proteome</keyword>
<gene>
    <name evidence="3" type="ORF">NCTC1934_03331</name>
</gene>
<evidence type="ECO:0000256" key="1">
    <source>
        <dbReference type="SAM" id="Phobius"/>
    </source>
</evidence>
<dbReference type="PANTHER" id="PTHR43135:SF3">
    <property type="entry name" value="ALPHA-D-RIBOSE 1-METHYLPHOSPHONATE 5-TRIPHOSPHATE DIPHOSPHATASE"/>
    <property type="match status" value="1"/>
</dbReference>
<feature type="domain" description="Amidohydrolase-related" evidence="2">
    <location>
        <begin position="99"/>
        <end position="439"/>
    </location>
</feature>
<dbReference type="InterPro" id="IPR032466">
    <property type="entry name" value="Metal_Hydrolase"/>
</dbReference>
<protein>
    <submittedName>
        <fullName evidence="3">Imidazolonepropionase</fullName>
    </submittedName>
</protein>
<accession>A0A378YNK3</accession>
<dbReference type="SUPFAM" id="SSF51556">
    <property type="entry name" value="Metallo-dependent hydrolases"/>
    <property type="match status" value="1"/>
</dbReference>
<dbReference type="Gene3D" id="3.20.20.140">
    <property type="entry name" value="Metal-dependent hydrolases"/>
    <property type="match status" value="1"/>
</dbReference>
<keyword evidence="1" id="KW-0812">Transmembrane</keyword>
<dbReference type="Gene3D" id="2.30.40.10">
    <property type="entry name" value="Urease, subunit C, domain 1"/>
    <property type="match status" value="1"/>
</dbReference>
<dbReference type="PANTHER" id="PTHR43135">
    <property type="entry name" value="ALPHA-D-RIBOSE 1-METHYLPHOSPHONATE 5-TRIPHOSPHATE DIPHOSPHATASE"/>
    <property type="match status" value="1"/>
</dbReference>
<dbReference type="OrthoDB" id="3514520at2"/>